<dbReference type="SMART" id="SM00220">
    <property type="entry name" value="S_TKc"/>
    <property type="match status" value="1"/>
</dbReference>
<gene>
    <name evidence="3" type="ORF">GMRT_25090</name>
</gene>
<dbReference type="InterPro" id="IPR002110">
    <property type="entry name" value="Ankyrin_rpt"/>
</dbReference>
<dbReference type="PROSITE" id="PS50088">
    <property type="entry name" value="ANK_REPEAT"/>
    <property type="match status" value="2"/>
</dbReference>
<evidence type="ECO:0000313" key="3">
    <source>
        <dbReference type="EMBL" id="TNJ26151.1"/>
    </source>
</evidence>
<protein>
    <submittedName>
        <fullName evidence="3">Kinase, NEK</fullName>
    </submittedName>
</protein>
<evidence type="ECO:0000256" key="1">
    <source>
        <dbReference type="PROSITE-ProRule" id="PRU00023"/>
    </source>
</evidence>
<dbReference type="Gene3D" id="1.10.510.10">
    <property type="entry name" value="Transferase(Phosphotransferase) domain 1"/>
    <property type="match status" value="1"/>
</dbReference>
<dbReference type="SUPFAM" id="SSF56112">
    <property type="entry name" value="Protein kinase-like (PK-like)"/>
    <property type="match status" value="1"/>
</dbReference>
<feature type="repeat" description="ANK" evidence="1">
    <location>
        <begin position="225"/>
        <end position="246"/>
    </location>
</feature>
<reference evidence="3 4" key="1">
    <citation type="submission" date="2019-05" db="EMBL/GenBank/DDBJ databases">
        <title>The compact genome of Giardia muris reveals important steps in the evolution of intestinal protozoan parasites.</title>
        <authorList>
            <person name="Xu F."/>
            <person name="Jimenez-Gonzalez A."/>
            <person name="Einarsson E."/>
            <person name="Astvaldsson A."/>
            <person name="Peirasmaki D."/>
            <person name="Eckmann L."/>
            <person name="Andersson J.O."/>
            <person name="Svard S.G."/>
            <person name="Jerlstrom-Hultqvist J."/>
        </authorList>
    </citation>
    <scope>NUCLEOTIDE SEQUENCE [LARGE SCALE GENOMIC DNA]</scope>
    <source>
        <strain evidence="3 4">Roberts-Thomson</strain>
    </source>
</reference>
<sequence>MPPSVHERTLAFFTSIEPSRTSISGTALPEERSIVPSTALAVKTSATNILEETRFELVWILLSLPRRGRDPEICRATRVTTQVPLTQACQIEKDLFSTLILAFSVSHTSYKTFISPSLLLKMSLRLKTQQAMARKMTLISAARSGDVEGVHQHVSCAGERDIDGMTALMHAARGGHDECVHILIPMEAGLKDVDGWTALMYSVVTGHQECVQLLASIEAAAQDKYGGTALHLAARYNKTEAIRLLLPYEERMTDLKGWSALMTAAYWGNVDCVQLLLSETCIQSTQDYIGCLKGATALMAAALRGHTAVVPILQPYESSLNDKAGHDAQWYGAHGLRSEVAQALTEDIKPPNGSSAMDMPYMAPLLKSDLSAASELSPTVSTGQTSLSIQGSSKYLLSCEDSCAGETRLLSRLLECYTIDRVISKRPFSEISIAYASDDERFAMKKVNYGFCPKSEQPRIIKAITVELSKLLDLTHPHLLGYLQALHDPEGGCVYFFTELCNRSLRDELDDRFMSGQDFTDSEIWQFLSQVSEALTYLHDRKLIHNGIKPENIFMTDGSYRVADFGLQKLFKGTAIASDREKWEYGAPELKSAKGHGTEVDVWALGVIAYQMCTGSLPFETADAIETESPIPISLRSRLLISTITQMLDKDHEKRPTMQFVMDTASAALKTAPNSTEASPKFVA</sequence>
<name>A0A4Z1T1D3_GIAMU</name>
<dbReference type="Proteomes" id="UP000315496">
    <property type="component" value="Unassembled WGS sequence"/>
</dbReference>
<evidence type="ECO:0000313" key="4">
    <source>
        <dbReference type="Proteomes" id="UP000315496"/>
    </source>
</evidence>
<feature type="repeat" description="ANK" evidence="1">
    <location>
        <begin position="163"/>
        <end position="195"/>
    </location>
</feature>
<dbReference type="SUPFAM" id="SSF48403">
    <property type="entry name" value="Ankyrin repeat"/>
    <property type="match status" value="1"/>
</dbReference>
<dbReference type="PROSITE" id="PS50297">
    <property type="entry name" value="ANK_REP_REGION"/>
    <property type="match status" value="1"/>
</dbReference>
<dbReference type="PROSITE" id="PS50011">
    <property type="entry name" value="PROTEIN_KINASE_DOM"/>
    <property type="match status" value="1"/>
</dbReference>
<keyword evidence="3" id="KW-0418">Kinase</keyword>
<dbReference type="Pfam" id="PF00069">
    <property type="entry name" value="Pkinase"/>
    <property type="match status" value="1"/>
</dbReference>
<dbReference type="SMART" id="SM00248">
    <property type="entry name" value="ANK"/>
    <property type="match status" value="5"/>
</dbReference>
<keyword evidence="4" id="KW-1185">Reference proteome</keyword>
<dbReference type="OrthoDB" id="20872at2759"/>
<proteinExistence type="predicted"/>
<accession>A0A4Z1T1D3</accession>
<dbReference type="VEuPathDB" id="GiardiaDB:GMRT_25090"/>
<keyword evidence="3" id="KW-0808">Transferase</keyword>
<evidence type="ECO:0000259" key="2">
    <source>
        <dbReference type="PROSITE" id="PS50011"/>
    </source>
</evidence>
<dbReference type="PANTHER" id="PTHR24120">
    <property type="entry name" value="GH07239P"/>
    <property type="match status" value="1"/>
</dbReference>
<dbReference type="Gene3D" id="1.25.40.20">
    <property type="entry name" value="Ankyrin repeat-containing domain"/>
    <property type="match status" value="2"/>
</dbReference>
<feature type="domain" description="Protein kinase" evidence="2">
    <location>
        <begin position="417"/>
        <end position="669"/>
    </location>
</feature>
<dbReference type="EMBL" id="VDLU01000012">
    <property type="protein sequence ID" value="TNJ26151.1"/>
    <property type="molecule type" value="Genomic_DNA"/>
</dbReference>
<organism evidence="3 4">
    <name type="scientific">Giardia muris</name>
    <dbReference type="NCBI Taxonomy" id="5742"/>
    <lineage>
        <taxon>Eukaryota</taxon>
        <taxon>Metamonada</taxon>
        <taxon>Diplomonadida</taxon>
        <taxon>Hexamitidae</taxon>
        <taxon>Giardiinae</taxon>
        <taxon>Giardia</taxon>
    </lineage>
</organism>
<dbReference type="InterPro" id="IPR011009">
    <property type="entry name" value="Kinase-like_dom_sf"/>
</dbReference>
<dbReference type="PANTHER" id="PTHR24120:SF4">
    <property type="entry name" value="GH07239P"/>
    <property type="match status" value="1"/>
</dbReference>
<dbReference type="AlphaFoldDB" id="A0A4Z1T1D3"/>
<dbReference type="Pfam" id="PF12796">
    <property type="entry name" value="Ank_2"/>
    <property type="match status" value="2"/>
</dbReference>
<dbReference type="InterPro" id="IPR000719">
    <property type="entry name" value="Prot_kinase_dom"/>
</dbReference>
<dbReference type="GO" id="GO:0004672">
    <property type="term" value="F:protein kinase activity"/>
    <property type="evidence" value="ECO:0007669"/>
    <property type="project" value="InterPro"/>
</dbReference>
<dbReference type="GO" id="GO:0005524">
    <property type="term" value="F:ATP binding"/>
    <property type="evidence" value="ECO:0007669"/>
    <property type="project" value="InterPro"/>
</dbReference>
<dbReference type="InterPro" id="IPR036770">
    <property type="entry name" value="Ankyrin_rpt-contain_sf"/>
</dbReference>
<comment type="caution">
    <text evidence="3">The sequence shown here is derived from an EMBL/GenBank/DDBJ whole genome shotgun (WGS) entry which is preliminary data.</text>
</comment>
<keyword evidence="1" id="KW-0040">ANK repeat</keyword>